<dbReference type="InterPro" id="IPR044291">
    <property type="entry name" value="GIS/GIS2/ZFP8"/>
</dbReference>
<dbReference type="STRING" id="1088818.A0A2H9ZV62"/>
<evidence type="ECO:0000313" key="4">
    <source>
        <dbReference type="EMBL" id="PKA47156.1"/>
    </source>
</evidence>
<dbReference type="AlphaFoldDB" id="A0A2H9ZV62"/>
<dbReference type="EMBL" id="KZ453539">
    <property type="protein sequence ID" value="PKA47156.1"/>
    <property type="molecule type" value="Genomic_DNA"/>
</dbReference>
<dbReference type="GO" id="GO:0009739">
    <property type="term" value="P:response to gibberellin"/>
    <property type="evidence" value="ECO:0007669"/>
    <property type="project" value="InterPro"/>
</dbReference>
<evidence type="ECO:0000259" key="3">
    <source>
        <dbReference type="PROSITE" id="PS50157"/>
    </source>
</evidence>
<dbReference type="Proteomes" id="UP000236161">
    <property type="component" value="Unassembled WGS sequence"/>
</dbReference>
<dbReference type="InterPro" id="IPR036236">
    <property type="entry name" value="Znf_C2H2_sf"/>
</dbReference>
<keyword evidence="1" id="KW-0863">Zinc-finger</keyword>
<dbReference type="PROSITE" id="PS00028">
    <property type="entry name" value="ZINC_FINGER_C2H2_1"/>
    <property type="match status" value="1"/>
</dbReference>
<dbReference type="GO" id="GO:0003700">
    <property type="term" value="F:DNA-binding transcription factor activity"/>
    <property type="evidence" value="ECO:0007669"/>
    <property type="project" value="InterPro"/>
</dbReference>
<name>A0A2H9ZV62_9ASPA</name>
<dbReference type="PROSITE" id="PS50157">
    <property type="entry name" value="ZINC_FINGER_C2H2_2"/>
    <property type="match status" value="1"/>
</dbReference>
<gene>
    <name evidence="4" type="primary">ZFP6</name>
    <name evidence="4" type="ORF">AXF42_Ash017101</name>
</gene>
<protein>
    <submittedName>
        <fullName evidence="4">Zinc finger protein 6</fullName>
    </submittedName>
</protein>
<keyword evidence="5" id="KW-1185">Reference proteome</keyword>
<dbReference type="PANTHER" id="PTHR46547">
    <property type="entry name" value="ZINC FINGER PROTEIN GIS"/>
    <property type="match status" value="1"/>
</dbReference>
<sequence length="211" mass="22109">MTDKKTQDFMNVSSFSQLPFLRLTPPGENPTAAIRLFGIDVPHDSSRPPAASAGDDGSGGDHGRKFACHYCCRNFPTSQALGGHQNAHKRERQHAKRAAMAAAAAGGHHVYNLLSYRANQASWAGRPITGPAHYLQGIGSADRPIIGSPLPGVWTSPAPAGSWPVNAVGRGSYVGYSSPSSPVSSSASLQSHLVCDQTGSVKGSVSLDLHL</sequence>
<keyword evidence="1" id="KW-0479">Metal-binding</keyword>
<dbReference type="GO" id="GO:0010090">
    <property type="term" value="P:trichome morphogenesis"/>
    <property type="evidence" value="ECO:0007669"/>
    <property type="project" value="InterPro"/>
</dbReference>
<accession>A0A2H9ZV62</accession>
<evidence type="ECO:0000313" key="5">
    <source>
        <dbReference type="Proteomes" id="UP000236161"/>
    </source>
</evidence>
<dbReference type="InterPro" id="IPR013087">
    <property type="entry name" value="Znf_C2H2_type"/>
</dbReference>
<reference evidence="4 5" key="1">
    <citation type="journal article" date="2017" name="Nature">
        <title>The Apostasia genome and the evolution of orchids.</title>
        <authorList>
            <person name="Zhang G.Q."/>
            <person name="Liu K.W."/>
            <person name="Li Z."/>
            <person name="Lohaus R."/>
            <person name="Hsiao Y.Y."/>
            <person name="Niu S.C."/>
            <person name="Wang J.Y."/>
            <person name="Lin Y.C."/>
            <person name="Xu Q."/>
            <person name="Chen L.J."/>
            <person name="Yoshida K."/>
            <person name="Fujiwara S."/>
            <person name="Wang Z.W."/>
            <person name="Zhang Y.Q."/>
            <person name="Mitsuda N."/>
            <person name="Wang M."/>
            <person name="Liu G.H."/>
            <person name="Pecoraro L."/>
            <person name="Huang H.X."/>
            <person name="Xiao X.J."/>
            <person name="Lin M."/>
            <person name="Wu X.Y."/>
            <person name="Wu W.L."/>
            <person name="Chen Y.Y."/>
            <person name="Chang S.B."/>
            <person name="Sakamoto S."/>
            <person name="Ohme-Takagi M."/>
            <person name="Yagi M."/>
            <person name="Zeng S.J."/>
            <person name="Shen C.Y."/>
            <person name="Yeh C.M."/>
            <person name="Luo Y.B."/>
            <person name="Tsai W.C."/>
            <person name="Van de Peer Y."/>
            <person name="Liu Z.J."/>
        </authorList>
    </citation>
    <scope>NUCLEOTIDE SEQUENCE [LARGE SCALE GENOMIC DNA]</scope>
    <source>
        <strain evidence="5">cv. Shenzhen</strain>
        <tissue evidence="4">Stem</tissue>
    </source>
</reference>
<proteinExistence type="predicted"/>
<evidence type="ECO:0000256" key="1">
    <source>
        <dbReference type="PROSITE-ProRule" id="PRU00042"/>
    </source>
</evidence>
<organism evidence="4 5">
    <name type="scientific">Apostasia shenzhenica</name>
    <dbReference type="NCBI Taxonomy" id="1088818"/>
    <lineage>
        <taxon>Eukaryota</taxon>
        <taxon>Viridiplantae</taxon>
        <taxon>Streptophyta</taxon>
        <taxon>Embryophyta</taxon>
        <taxon>Tracheophyta</taxon>
        <taxon>Spermatophyta</taxon>
        <taxon>Magnoliopsida</taxon>
        <taxon>Liliopsida</taxon>
        <taxon>Asparagales</taxon>
        <taxon>Orchidaceae</taxon>
        <taxon>Apostasioideae</taxon>
        <taxon>Apostasia</taxon>
    </lineage>
</organism>
<feature type="region of interest" description="Disordered" evidence="2">
    <location>
        <begin position="40"/>
        <end position="59"/>
    </location>
</feature>
<evidence type="ECO:0000256" key="2">
    <source>
        <dbReference type="SAM" id="MobiDB-lite"/>
    </source>
</evidence>
<dbReference type="PANTHER" id="PTHR46547:SF7">
    <property type="entry name" value="ZINC FINGER PROTEIN GIS"/>
    <property type="match status" value="1"/>
</dbReference>
<keyword evidence="1" id="KW-0862">Zinc</keyword>
<dbReference type="SUPFAM" id="SSF57667">
    <property type="entry name" value="beta-beta-alpha zinc fingers"/>
    <property type="match status" value="1"/>
</dbReference>
<feature type="domain" description="C2H2-type" evidence="3">
    <location>
        <begin position="66"/>
        <end position="93"/>
    </location>
</feature>
<dbReference type="OrthoDB" id="9442240at2759"/>
<dbReference type="GO" id="GO:0008270">
    <property type="term" value="F:zinc ion binding"/>
    <property type="evidence" value="ECO:0007669"/>
    <property type="project" value="UniProtKB-KW"/>
</dbReference>